<evidence type="ECO:0000313" key="3">
    <source>
        <dbReference type="EMBL" id="NIE44432.1"/>
    </source>
</evidence>
<feature type="transmembrane region" description="Helical" evidence="1">
    <location>
        <begin position="55"/>
        <end position="77"/>
    </location>
</feature>
<keyword evidence="1" id="KW-0472">Membrane</keyword>
<organism evidence="3">
    <name type="scientific">Rhipicephalus microplus</name>
    <name type="common">Cattle tick</name>
    <name type="synonym">Boophilus microplus</name>
    <dbReference type="NCBI Taxonomy" id="6941"/>
    <lineage>
        <taxon>Eukaryota</taxon>
        <taxon>Metazoa</taxon>
        <taxon>Ecdysozoa</taxon>
        <taxon>Arthropoda</taxon>
        <taxon>Chelicerata</taxon>
        <taxon>Arachnida</taxon>
        <taxon>Acari</taxon>
        <taxon>Parasitiformes</taxon>
        <taxon>Ixodida</taxon>
        <taxon>Ixodoidea</taxon>
        <taxon>Ixodidae</taxon>
        <taxon>Rhipicephalinae</taxon>
        <taxon>Rhipicephalus</taxon>
        <taxon>Boophilus</taxon>
    </lineage>
</organism>
<keyword evidence="2" id="KW-0732">Signal</keyword>
<evidence type="ECO:0000256" key="1">
    <source>
        <dbReference type="SAM" id="Phobius"/>
    </source>
</evidence>
<accession>A0A6G5A0A0</accession>
<evidence type="ECO:0000256" key="2">
    <source>
        <dbReference type="SAM" id="SignalP"/>
    </source>
</evidence>
<dbReference type="AlphaFoldDB" id="A0A6G5A0A0"/>
<keyword evidence="1" id="KW-0812">Transmembrane</keyword>
<protein>
    <submittedName>
        <fullName evidence="3">Uncharacterized protein</fullName>
    </submittedName>
</protein>
<feature type="chain" id="PRO_5026351818" evidence="2">
    <location>
        <begin position="18"/>
        <end position="85"/>
    </location>
</feature>
<sequence>MVNNLATMGSLLGFSFALRMKTWVAESQSEILDFKVFFSLFWPHYTGLYGQSTIANFKTCFILPLIGCTLPLFLYLIPTAATQAL</sequence>
<name>A0A6G5A0A0_RHIMP</name>
<feature type="signal peptide" evidence="2">
    <location>
        <begin position="1"/>
        <end position="17"/>
    </location>
</feature>
<proteinExistence type="predicted"/>
<reference evidence="3" key="1">
    <citation type="submission" date="2020-03" db="EMBL/GenBank/DDBJ databases">
        <title>A transcriptome and proteome of the tick Rhipicephalus microplus shaped by the genetic composition of its hosts and developmental stage.</title>
        <authorList>
            <person name="Garcia G.R."/>
            <person name="Ribeiro J.M.C."/>
            <person name="Maruyama S.R."/>
            <person name="Gardinasse L.G."/>
            <person name="Nelson K."/>
            <person name="Ferreira B.R."/>
            <person name="Andrade T.G."/>
            <person name="Santos I.K.F.M."/>
        </authorList>
    </citation>
    <scope>NUCLEOTIDE SEQUENCE</scope>
    <source>
        <strain evidence="3">NSGR</strain>
        <tissue evidence="3">Salivary glands</tissue>
    </source>
</reference>
<keyword evidence="1" id="KW-1133">Transmembrane helix</keyword>
<dbReference type="EMBL" id="GIKN01002159">
    <property type="protein sequence ID" value="NIE44432.1"/>
    <property type="molecule type" value="Transcribed_RNA"/>
</dbReference>